<name>A0A0E9TRN1_ANGAN</name>
<organism evidence="2">
    <name type="scientific">Anguilla anguilla</name>
    <name type="common">European freshwater eel</name>
    <name type="synonym">Muraena anguilla</name>
    <dbReference type="NCBI Taxonomy" id="7936"/>
    <lineage>
        <taxon>Eukaryota</taxon>
        <taxon>Metazoa</taxon>
        <taxon>Chordata</taxon>
        <taxon>Craniata</taxon>
        <taxon>Vertebrata</taxon>
        <taxon>Euteleostomi</taxon>
        <taxon>Actinopterygii</taxon>
        <taxon>Neopterygii</taxon>
        <taxon>Teleostei</taxon>
        <taxon>Anguilliformes</taxon>
        <taxon>Anguillidae</taxon>
        <taxon>Anguilla</taxon>
    </lineage>
</organism>
<accession>A0A0E9TRN1</accession>
<reference evidence="2" key="2">
    <citation type="journal article" date="2015" name="Fish Shellfish Immunol.">
        <title>Early steps in the European eel (Anguilla anguilla)-Vibrio vulnificus interaction in the gills: Role of the RtxA13 toxin.</title>
        <authorList>
            <person name="Callol A."/>
            <person name="Pajuelo D."/>
            <person name="Ebbesson L."/>
            <person name="Teles M."/>
            <person name="MacKenzie S."/>
            <person name="Amaro C."/>
        </authorList>
    </citation>
    <scope>NUCLEOTIDE SEQUENCE</scope>
</reference>
<dbReference type="EMBL" id="GBXM01053027">
    <property type="protein sequence ID" value="JAH55550.1"/>
    <property type="molecule type" value="Transcribed_RNA"/>
</dbReference>
<keyword evidence="1" id="KW-0472">Membrane</keyword>
<feature type="transmembrane region" description="Helical" evidence="1">
    <location>
        <begin position="9"/>
        <end position="28"/>
    </location>
</feature>
<evidence type="ECO:0000256" key="1">
    <source>
        <dbReference type="SAM" id="Phobius"/>
    </source>
</evidence>
<reference evidence="2" key="1">
    <citation type="submission" date="2014-11" db="EMBL/GenBank/DDBJ databases">
        <authorList>
            <person name="Amaro Gonzalez C."/>
        </authorList>
    </citation>
    <scope>NUCLEOTIDE SEQUENCE</scope>
</reference>
<dbReference type="AlphaFoldDB" id="A0A0E9TRN1"/>
<keyword evidence="1" id="KW-0812">Transmembrane</keyword>
<keyword evidence="1" id="KW-1133">Transmembrane helix</keyword>
<proteinExistence type="predicted"/>
<evidence type="ECO:0000313" key="2">
    <source>
        <dbReference type="EMBL" id="JAH55550.1"/>
    </source>
</evidence>
<protein>
    <submittedName>
        <fullName evidence="2">Uncharacterized protein</fullName>
    </submittedName>
</protein>
<sequence>MGKKSPSSIVSYIFSCFFWQFLTMFYHVV</sequence>